<dbReference type="RefSeq" id="WP_142933920.1">
    <property type="nucleotide sequence ID" value="NZ_FXTM01000003.1"/>
</dbReference>
<dbReference type="InterPro" id="IPR050245">
    <property type="entry name" value="PrsA_foldase"/>
</dbReference>
<keyword evidence="4" id="KW-1185">Reference proteome</keyword>
<feature type="chain" id="PRO_5021818713" evidence="1">
    <location>
        <begin position="21"/>
        <end position="413"/>
    </location>
</feature>
<evidence type="ECO:0000313" key="4">
    <source>
        <dbReference type="Proteomes" id="UP000317315"/>
    </source>
</evidence>
<dbReference type="InterPro" id="IPR027304">
    <property type="entry name" value="Trigger_fact/SurA_dom_sf"/>
</dbReference>
<dbReference type="OrthoDB" id="9028at2"/>
<dbReference type="Gene3D" id="6.10.140.970">
    <property type="match status" value="1"/>
</dbReference>
<dbReference type="InterPro" id="IPR000297">
    <property type="entry name" value="PPIase_PpiC"/>
</dbReference>
<dbReference type="PANTHER" id="PTHR47245:SF2">
    <property type="entry name" value="PEPTIDYL-PROLYL CIS-TRANS ISOMERASE HP_0175-RELATED"/>
    <property type="match status" value="1"/>
</dbReference>
<evidence type="ECO:0000313" key="3">
    <source>
        <dbReference type="EMBL" id="SMO40437.1"/>
    </source>
</evidence>
<feature type="signal peptide" evidence="1">
    <location>
        <begin position="1"/>
        <end position="20"/>
    </location>
</feature>
<dbReference type="GO" id="GO:0003755">
    <property type="term" value="F:peptidyl-prolyl cis-trans isomerase activity"/>
    <property type="evidence" value="ECO:0007669"/>
    <property type="project" value="InterPro"/>
</dbReference>
<dbReference type="AlphaFoldDB" id="A0A521B020"/>
<proteinExistence type="predicted"/>
<accession>A0A521B020</accession>
<feature type="domain" description="PpiC" evidence="2">
    <location>
        <begin position="258"/>
        <end position="369"/>
    </location>
</feature>
<evidence type="ECO:0000259" key="2">
    <source>
        <dbReference type="Pfam" id="PF13145"/>
    </source>
</evidence>
<reference evidence="3 4" key="1">
    <citation type="submission" date="2017-05" db="EMBL/GenBank/DDBJ databases">
        <authorList>
            <person name="Varghese N."/>
            <person name="Submissions S."/>
        </authorList>
    </citation>
    <scope>NUCLEOTIDE SEQUENCE [LARGE SCALE GENOMIC DNA]</scope>
    <source>
        <strain evidence="3 4">DSM 16304</strain>
    </source>
</reference>
<dbReference type="Pfam" id="PF13145">
    <property type="entry name" value="Rotamase_2"/>
    <property type="match status" value="1"/>
</dbReference>
<protein>
    <submittedName>
        <fullName evidence="3">PPIC-type PPIASE domain-containing protein</fullName>
    </submittedName>
</protein>
<dbReference type="EMBL" id="FXTM01000003">
    <property type="protein sequence ID" value="SMO40437.1"/>
    <property type="molecule type" value="Genomic_DNA"/>
</dbReference>
<keyword evidence="1" id="KW-0732">Signal</keyword>
<organism evidence="3 4">
    <name type="scientific">Balnearium lithotrophicum</name>
    <dbReference type="NCBI Taxonomy" id="223788"/>
    <lineage>
        <taxon>Bacteria</taxon>
        <taxon>Pseudomonadati</taxon>
        <taxon>Aquificota</taxon>
        <taxon>Aquificia</taxon>
        <taxon>Desulfurobacteriales</taxon>
        <taxon>Desulfurobacteriaceae</taxon>
        <taxon>Balnearium</taxon>
    </lineage>
</organism>
<dbReference type="SUPFAM" id="SSF109998">
    <property type="entry name" value="Triger factor/SurA peptide-binding domain-like"/>
    <property type="match status" value="1"/>
</dbReference>
<dbReference type="PANTHER" id="PTHR47245">
    <property type="entry name" value="PEPTIDYLPROLYL ISOMERASE"/>
    <property type="match status" value="1"/>
</dbReference>
<dbReference type="Proteomes" id="UP000317315">
    <property type="component" value="Unassembled WGS sequence"/>
</dbReference>
<evidence type="ECO:0000256" key="1">
    <source>
        <dbReference type="SAM" id="SignalP"/>
    </source>
</evidence>
<name>A0A521B020_9BACT</name>
<gene>
    <name evidence="3" type="ORF">SAMN06269117_10347</name>
</gene>
<sequence>MRTAISLALTFSLLSPPSLGSECSPQTPIIKVDGRYVDCSYFNYVVSKIPEWVIKKYYGGDEGLKKLEDKMAERQLILEKYEKEGLFNRPDLKEKLIRAEIKNLSALYMSKKLSKVSVSEREIDEEIRKHYRSKKVTPELRHSVKVNLEVRKIVSNREKILNSVKSKILIKNSHPKSLNDVVAVFDGRKITYGDIKPLLPRKFSKRELERALTSYAIYLKAKEEGLDKFPDYRNSILYMKENLAVSDFEKKLLSRVHVSDDEIKSYYRKHREEFKTPESARVMIVEFDSEEEAKEALNNLKSGKTLKEAVPRNYLSTAREWTVLSSDKENPVSQLVFSTREKYNLLNVPSGKTLLIITEKRKPSEILPLGDVYNEIKEMLKEKRAKKEKNRIVSALKKKYGLKILRPASCCRD</sequence>